<dbReference type="Proteomes" id="UP000237347">
    <property type="component" value="Unassembled WGS sequence"/>
</dbReference>
<keyword evidence="2" id="KW-1185">Reference proteome</keyword>
<comment type="caution">
    <text evidence="1">The sequence shown here is derived from an EMBL/GenBank/DDBJ whole genome shotgun (WGS) entry which is preliminary data.</text>
</comment>
<dbReference type="InterPro" id="IPR036691">
    <property type="entry name" value="Endo/exonu/phosph_ase_sf"/>
</dbReference>
<feature type="non-terminal residue" evidence="1">
    <location>
        <position position="1"/>
    </location>
</feature>
<reference evidence="1 2" key="1">
    <citation type="journal article" date="2018" name="Sci. Data">
        <title>The draft genome sequence of cork oak.</title>
        <authorList>
            <person name="Ramos A.M."/>
            <person name="Usie A."/>
            <person name="Barbosa P."/>
            <person name="Barros P.M."/>
            <person name="Capote T."/>
            <person name="Chaves I."/>
            <person name="Simoes F."/>
            <person name="Abreu I."/>
            <person name="Carrasquinho I."/>
            <person name="Faro C."/>
            <person name="Guimaraes J.B."/>
            <person name="Mendonca D."/>
            <person name="Nobrega F."/>
            <person name="Rodrigues L."/>
            <person name="Saibo N.J.M."/>
            <person name="Varela M.C."/>
            <person name="Egas C."/>
            <person name="Matos J."/>
            <person name="Miguel C.M."/>
            <person name="Oliveira M.M."/>
            <person name="Ricardo C.P."/>
            <person name="Goncalves S."/>
        </authorList>
    </citation>
    <scope>NUCLEOTIDE SEQUENCE [LARGE SCALE GENOMIC DNA]</scope>
    <source>
        <strain evidence="2">cv. HL8</strain>
    </source>
</reference>
<evidence type="ECO:0000313" key="2">
    <source>
        <dbReference type="Proteomes" id="UP000237347"/>
    </source>
</evidence>
<dbReference type="Gene3D" id="3.60.10.10">
    <property type="entry name" value="Endonuclease/exonuclease/phosphatase"/>
    <property type="match status" value="1"/>
</dbReference>
<protein>
    <submittedName>
        <fullName evidence="1">Uncharacterized protein</fullName>
    </submittedName>
</protein>
<gene>
    <name evidence="1" type="ORF">CFP56_030801</name>
</gene>
<dbReference type="PANTHER" id="PTHR33710:SF62">
    <property type="entry name" value="DUF4283 DOMAIN PROTEIN"/>
    <property type="match status" value="1"/>
</dbReference>
<dbReference type="AlphaFoldDB" id="A0AAW0JLJ3"/>
<dbReference type="PANTHER" id="PTHR33710">
    <property type="entry name" value="BNAC02G09200D PROTEIN"/>
    <property type="match status" value="1"/>
</dbReference>
<organism evidence="1 2">
    <name type="scientific">Quercus suber</name>
    <name type="common">Cork oak</name>
    <dbReference type="NCBI Taxonomy" id="58331"/>
    <lineage>
        <taxon>Eukaryota</taxon>
        <taxon>Viridiplantae</taxon>
        <taxon>Streptophyta</taxon>
        <taxon>Embryophyta</taxon>
        <taxon>Tracheophyta</taxon>
        <taxon>Spermatophyta</taxon>
        <taxon>Magnoliopsida</taxon>
        <taxon>eudicotyledons</taxon>
        <taxon>Gunneridae</taxon>
        <taxon>Pentapetalae</taxon>
        <taxon>rosids</taxon>
        <taxon>fabids</taxon>
        <taxon>Fagales</taxon>
        <taxon>Fagaceae</taxon>
        <taxon>Quercus</taxon>
    </lineage>
</organism>
<name>A0AAW0JLJ3_QUESU</name>
<accession>A0AAW0JLJ3</accession>
<proteinExistence type="predicted"/>
<evidence type="ECO:0000313" key="1">
    <source>
        <dbReference type="EMBL" id="KAK7827898.1"/>
    </source>
</evidence>
<dbReference type="SUPFAM" id="SSF56219">
    <property type="entry name" value="DNase I-like"/>
    <property type="match status" value="1"/>
</dbReference>
<sequence>VDLGFSRLEFTWHGRRKGELIWERLDHGVANYEWMARFPTGRVQHLHCYTSDHRPLLLSLDSNGERQRW</sequence>
<dbReference type="EMBL" id="PKMF04000514">
    <property type="protein sequence ID" value="KAK7827898.1"/>
    <property type="molecule type" value="Genomic_DNA"/>
</dbReference>